<dbReference type="Gene3D" id="3.40.190.10">
    <property type="entry name" value="Periplasmic binding protein-like II"/>
    <property type="match status" value="2"/>
</dbReference>
<gene>
    <name evidence="6" type="ORF">ADINL_0840</name>
</gene>
<dbReference type="InterPro" id="IPR000160">
    <property type="entry name" value="GGDEF_dom"/>
</dbReference>
<organism evidence="6 7">
    <name type="scientific">Nitrincola lacisaponensis</name>
    <dbReference type="NCBI Taxonomy" id="267850"/>
    <lineage>
        <taxon>Bacteria</taxon>
        <taxon>Pseudomonadati</taxon>
        <taxon>Pseudomonadota</taxon>
        <taxon>Gammaproteobacteria</taxon>
        <taxon>Oceanospirillales</taxon>
        <taxon>Oceanospirillaceae</taxon>
        <taxon>Nitrincola</taxon>
    </lineage>
</organism>
<evidence type="ECO:0000259" key="3">
    <source>
        <dbReference type="PROSITE" id="PS50113"/>
    </source>
</evidence>
<reference evidence="6 7" key="1">
    <citation type="journal article" date="2005" name="Int. J. Syst. Evol. Microbiol.">
        <title>Nitrincola lacisaponensis gen. nov., sp. nov., a novel alkaliphilic bacterium isolated from an alkaline, saline lake.</title>
        <authorList>
            <person name="Dimitriu P.A."/>
            <person name="Shukla S.K."/>
            <person name="Conradt J."/>
            <person name="Marquez M.C."/>
            <person name="Ventosa A."/>
            <person name="Maglia A."/>
            <person name="Peyton B.M."/>
            <person name="Pinkart H.C."/>
            <person name="Mormile M.R."/>
        </authorList>
    </citation>
    <scope>NUCLEOTIDE SEQUENCE [LARGE SCALE GENOMIC DNA]</scope>
    <source>
        <strain evidence="6 7">4CA</strain>
    </source>
</reference>
<accession>A0A063Y1Q1</accession>
<evidence type="ECO:0000259" key="4">
    <source>
        <dbReference type="PROSITE" id="PS50883"/>
    </source>
</evidence>
<dbReference type="OrthoDB" id="9176779at2"/>
<sequence>MWYRHLMRRGLRLLMLLLLSCLSMSVQARERLFQIGFPLVYDLQQTQQQWQPLIEHLNQQLGPSYRFELQILDLDALEDAVAASELDFLFVNPSLYVYYSYRYGLSSPLATLLNYEQGQTISQFAGVVFTRPERTEIRQLSDLKGLTIATPSQQSLAAYQMQAVELKQQGLDLDTDIVWLETGLPLTSVMDAVMSGAADAGFMRAGVLEKLQQQGQISPGVFRVVAPRQVAGFPWITSTRLYPEWPFAALAHTDTDVVRQVTAALLNLPVNSPVTQQIGIAGFTIPGDYRGIDRLLQDLRLPPFDQSPPISLQQIWLQWQLYWLLLILCAAALLAFAVIILKRKNRHLAITQQTNQQITAQLRENEALLNHAQQVARIGSWDYDLQTELFNCTDQMRLMFGLTADQPIRIDDFIARIAEEDRAYALKAWDTALKKGRDYEMDYRVQVGHELRWFHERLHVIRNTRGDMVRLLGTVQDVTDKVEYEQHIESLAFNDALTKIPNRAWLHEALDKLLRQRNVRPHSAVLVLLNIDRFKTINNARGSRFGDGLLCAIGERLQGCELLDVSVKVARIAGDEFAVLLQSDRLVELSVNRLEALLAEHCQALFAQPFMVDEEPVSVTASAGVTRFPELDDPLSAEQVFQRASMALTHSRLEGGGQLSFYESPMSEAAGYRFRLERDLSRAVQQNQLRLFMQPQFDVQGRKRAAELLLRWEHPELGMISPADFIPIAESSNLIVDLDVWVLDQACQLIRQAAIQGVELCLAVNISPRHFCKQSFVPWMQSVLEQQQINPRQLMLEVTEGLFLNNIEDVCAKMQALRRLGVSFSIDDFGTGYSSLAYLKRLPVNEIKIDRSFVQDAPRDTEDAALIEAILAVADKMQLQVVAEGVETLEQAEFLKARSQSILFQGYFYGRPAPVQEWLMRWQNSEQAESV</sequence>
<evidence type="ECO:0000259" key="5">
    <source>
        <dbReference type="PROSITE" id="PS50887"/>
    </source>
</evidence>
<dbReference type="InterPro" id="IPR000014">
    <property type="entry name" value="PAS"/>
</dbReference>
<dbReference type="Pfam" id="PF00990">
    <property type="entry name" value="GGDEF"/>
    <property type="match status" value="1"/>
</dbReference>
<dbReference type="SMART" id="SM00267">
    <property type="entry name" value="GGDEF"/>
    <property type="match status" value="1"/>
</dbReference>
<keyword evidence="1" id="KW-0472">Membrane</keyword>
<dbReference type="InterPro" id="IPR001633">
    <property type="entry name" value="EAL_dom"/>
</dbReference>
<dbReference type="Pfam" id="PF00563">
    <property type="entry name" value="EAL"/>
    <property type="match status" value="1"/>
</dbReference>
<dbReference type="Proteomes" id="UP000027318">
    <property type="component" value="Unassembled WGS sequence"/>
</dbReference>
<proteinExistence type="predicted"/>
<dbReference type="Pfam" id="PF12974">
    <property type="entry name" value="Phosphonate-bd"/>
    <property type="match status" value="1"/>
</dbReference>
<dbReference type="EMBL" id="JMSZ01000016">
    <property type="protein sequence ID" value="KDE40248.1"/>
    <property type="molecule type" value="Genomic_DNA"/>
</dbReference>
<keyword evidence="1" id="KW-1133">Transmembrane helix</keyword>
<dbReference type="InterPro" id="IPR000700">
    <property type="entry name" value="PAS-assoc_C"/>
</dbReference>
<dbReference type="SUPFAM" id="SSF141868">
    <property type="entry name" value="EAL domain-like"/>
    <property type="match status" value="1"/>
</dbReference>
<dbReference type="SUPFAM" id="SSF55785">
    <property type="entry name" value="PYP-like sensor domain (PAS domain)"/>
    <property type="match status" value="1"/>
</dbReference>
<dbReference type="InterPro" id="IPR035919">
    <property type="entry name" value="EAL_sf"/>
</dbReference>
<dbReference type="SUPFAM" id="SSF53850">
    <property type="entry name" value="Periplasmic binding protein-like II"/>
    <property type="match status" value="1"/>
</dbReference>
<dbReference type="Gene3D" id="3.30.70.270">
    <property type="match status" value="1"/>
</dbReference>
<evidence type="ECO:0000256" key="2">
    <source>
        <dbReference type="SAM" id="SignalP"/>
    </source>
</evidence>
<keyword evidence="7" id="KW-1185">Reference proteome</keyword>
<evidence type="ECO:0000313" key="7">
    <source>
        <dbReference type="Proteomes" id="UP000027318"/>
    </source>
</evidence>
<dbReference type="PROSITE" id="PS50883">
    <property type="entry name" value="EAL"/>
    <property type="match status" value="1"/>
</dbReference>
<dbReference type="PANTHER" id="PTHR44757:SF2">
    <property type="entry name" value="BIOFILM ARCHITECTURE MAINTENANCE PROTEIN MBAA"/>
    <property type="match status" value="1"/>
</dbReference>
<comment type="caution">
    <text evidence="6">The sequence shown here is derived from an EMBL/GenBank/DDBJ whole genome shotgun (WGS) entry which is preliminary data.</text>
</comment>
<feature type="domain" description="EAL" evidence="4">
    <location>
        <begin position="673"/>
        <end position="926"/>
    </location>
</feature>
<dbReference type="InterPro" id="IPR013655">
    <property type="entry name" value="PAS_fold_3"/>
</dbReference>
<feature type="domain" description="GGDEF" evidence="5">
    <location>
        <begin position="522"/>
        <end position="664"/>
    </location>
</feature>
<dbReference type="STRING" id="267850.ADINL_0840"/>
<dbReference type="Gene3D" id="3.30.450.20">
    <property type="entry name" value="PAS domain"/>
    <property type="match status" value="1"/>
</dbReference>
<name>A0A063Y1Q1_9GAMM</name>
<dbReference type="InterPro" id="IPR052155">
    <property type="entry name" value="Biofilm_reg_signaling"/>
</dbReference>
<dbReference type="InterPro" id="IPR043128">
    <property type="entry name" value="Rev_trsase/Diguanyl_cyclase"/>
</dbReference>
<dbReference type="NCBIfam" id="TIGR00254">
    <property type="entry name" value="GGDEF"/>
    <property type="match status" value="1"/>
</dbReference>
<feature type="transmembrane region" description="Helical" evidence="1">
    <location>
        <begin position="321"/>
        <end position="341"/>
    </location>
</feature>
<evidence type="ECO:0000313" key="6">
    <source>
        <dbReference type="EMBL" id="KDE40248.1"/>
    </source>
</evidence>
<keyword evidence="1" id="KW-0812">Transmembrane</keyword>
<evidence type="ECO:0000256" key="1">
    <source>
        <dbReference type="SAM" id="Phobius"/>
    </source>
</evidence>
<dbReference type="CDD" id="cd01948">
    <property type="entry name" value="EAL"/>
    <property type="match status" value="1"/>
</dbReference>
<feature type="signal peptide" evidence="2">
    <location>
        <begin position="1"/>
        <end position="28"/>
    </location>
</feature>
<dbReference type="CDD" id="cd01949">
    <property type="entry name" value="GGDEF"/>
    <property type="match status" value="1"/>
</dbReference>
<dbReference type="RefSeq" id="WP_084154390.1">
    <property type="nucleotide sequence ID" value="NZ_JBKBNO010000001.1"/>
</dbReference>
<dbReference type="Gene3D" id="3.20.20.450">
    <property type="entry name" value="EAL domain"/>
    <property type="match status" value="1"/>
</dbReference>
<dbReference type="Pfam" id="PF08447">
    <property type="entry name" value="PAS_3"/>
    <property type="match status" value="1"/>
</dbReference>
<dbReference type="PANTHER" id="PTHR44757">
    <property type="entry name" value="DIGUANYLATE CYCLASE DGCP"/>
    <property type="match status" value="1"/>
</dbReference>
<keyword evidence="2" id="KW-0732">Signal</keyword>
<dbReference type="SMART" id="SM00052">
    <property type="entry name" value="EAL"/>
    <property type="match status" value="1"/>
</dbReference>
<dbReference type="SUPFAM" id="SSF55073">
    <property type="entry name" value="Nucleotide cyclase"/>
    <property type="match status" value="1"/>
</dbReference>
<feature type="chain" id="PRO_5001624199" evidence="2">
    <location>
        <begin position="29"/>
        <end position="931"/>
    </location>
</feature>
<feature type="domain" description="PAC" evidence="3">
    <location>
        <begin position="437"/>
        <end position="490"/>
    </location>
</feature>
<dbReference type="PATRIC" id="fig|267850.7.peg.834"/>
<dbReference type="Gene3D" id="2.10.70.100">
    <property type="match status" value="1"/>
</dbReference>
<dbReference type="PROSITE" id="PS50887">
    <property type="entry name" value="GGDEF"/>
    <property type="match status" value="1"/>
</dbReference>
<dbReference type="CDD" id="cd00130">
    <property type="entry name" value="PAS"/>
    <property type="match status" value="1"/>
</dbReference>
<dbReference type="PROSITE" id="PS50113">
    <property type="entry name" value="PAC"/>
    <property type="match status" value="1"/>
</dbReference>
<protein>
    <submittedName>
        <fullName evidence="6">Diguanylate cyclase/phosphodiesterase (GGDEF &amp; EAL domains) with PAS/PAC sensor(S)</fullName>
    </submittedName>
</protein>
<dbReference type="AlphaFoldDB" id="A0A063Y1Q1"/>
<dbReference type="InterPro" id="IPR029787">
    <property type="entry name" value="Nucleotide_cyclase"/>
</dbReference>
<dbReference type="InterPro" id="IPR035965">
    <property type="entry name" value="PAS-like_dom_sf"/>
</dbReference>